<dbReference type="InterPro" id="IPR013149">
    <property type="entry name" value="ADH-like_C"/>
</dbReference>
<keyword evidence="1" id="KW-0560">Oxidoreductase</keyword>
<dbReference type="GO" id="GO:0044281">
    <property type="term" value="P:small molecule metabolic process"/>
    <property type="evidence" value="ECO:0007669"/>
    <property type="project" value="UniProtKB-ARBA"/>
</dbReference>
<dbReference type="GO" id="GO:0051262">
    <property type="term" value="P:protein tetramerization"/>
    <property type="evidence" value="ECO:0007669"/>
    <property type="project" value="UniProtKB-ARBA"/>
</dbReference>
<evidence type="ECO:0000256" key="1">
    <source>
        <dbReference type="ARBA" id="ARBA00023002"/>
    </source>
</evidence>
<dbReference type="SUPFAM" id="SSF50129">
    <property type="entry name" value="GroES-like"/>
    <property type="match status" value="1"/>
</dbReference>
<proteinExistence type="predicted"/>
<evidence type="ECO:0000259" key="2">
    <source>
        <dbReference type="Pfam" id="PF00107"/>
    </source>
</evidence>
<feature type="domain" description="Alcohol dehydrogenase-like C-terminal" evidence="2">
    <location>
        <begin position="180"/>
        <end position="300"/>
    </location>
</feature>
<dbReference type="GO" id="GO:0016616">
    <property type="term" value="F:oxidoreductase activity, acting on the CH-OH group of donors, NAD or NADP as acceptor"/>
    <property type="evidence" value="ECO:0007669"/>
    <property type="project" value="UniProtKB-ARBA"/>
</dbReference>
<dbReference type="Gene3D" id="3.40.50.720">
    <property type="entry name" value="NAD(P)-binding Rossmann-like Domain"/>
    <property type="match status" value="1"/>
</dbReference>
<dbReference type="KEGG" id="nas:GCU68_19230"/>
<evidence type="ECO:0000313" key="5">
    <source>
        <dbReference type="Proteomes" id="UP000326170"/>
    </source>
</evidence>
<accession>A0A5P9P9P1</accession>
<sequence>MRALIKARPERGMTLERRPIPEPGPGEVRLRVESVGIDGGAEALIYDWHESKHHYADTLPQLFGHECAGVIDRVHPTVDRHQPGERVAVEPVVGCGACRHCHTGSFAICPDRRLIGLDADSDGALAEYVVVPEATLYPIGDLEPDVGVFLELLALGVHALEQSTFELGDRVAIAGPGAVGIGMLVAVAAAGASSITVIGTDADIDDRFPLATELGATTTVTAEDGLEDGAEFDVFFEASGSPGALSMATDAIRPGGELVQIGLFHGHETVPVDLTRLTRRGVSITTVYGRRASSWDRAIAVADGLDLSPAIGPSFALEEYEAAFEAAENRAGIKITLHP</sequence>
<dbReference type="Proteomes" id="UP000326170">
    <property type="component" value="Plasmid unnamed2"/>
</dbReference>
<keyword evidence="4" id="KW-0614">Plasmid</keyword>
<dbReference type="SUPFAM" id="SSF51735">
    <property type="entry name" value="NAD(P)-binding Rossmann-fold domains"/>
    <property type="match status" value="1"/>
</dbReference>
<organism evidence="4 5">
    <name type="scientific">Natronorubrum aibiense</name>
    <dbReference type="NCBI Taxonomy" id="348826"/>
    <lineage>
        <taxon>Archaea</taxon>
        <taxon>Methanobacteriati</taxon>
        <taxon>Methanobacteriota</taxon>
        <taxon>Stenosarchaea group</taxon>
        <taxon>Halobacteria</taxon>
        <taxon>Halobacteriales</taxon>
        <taxon>Natrialbaceae</taxon>
        <taxon>Natronorubrum</taxon>
    </lineage>
</organism>
<evidence type="ECO:0000259" key="3">
    <source>
        <dbReference type="Pfam" id="PF08240"/>
    </source>
</evidence>
<gene>
    <name evidence="4" type="ORF">GCU68_19230</name>
</gene>
<dbReference type="InterPro" id="IPR036291">
    <property type="entry name" value="NAD(P)-bd_dom_sf"/>
</dbReference>
<protein>
    <submittedName>
        <fullName evidence="4">Alcohol dehydrogenase catalytic domain-containing protein</fullName>
    </submittedName>
</protein>
<dbReference type="AlphaFoldDB" id="A0A5P9P9P1"/>
<reference evidence="4 5" key="1">
    <citation type="journal article" date="2007" name="Int. J. Syst. Evol. Microbiol.">
        <title>Natronorubrum sulfidifaciens sp. nov., an extremely haloalkaliphilic archaeon isolated from Aiding salt lake in Xin-Jiang, China.</title>
        <authorList>
            <person name="Cui H.L."/>
            <person name="Tohty D."/>
            <person name="Liu H.C."/>
            <person name="Liu S.J."/>
            <person name="Oren A."/>
            <person name="Zhou P.J."/>
        </authorList>
    </citation>
    <scope>NUCLEOTIDE SEQUENCE [LARGE SCALE GENOMIC DNA]</scope>
    <source>
        <strain evidence="4 5">7-3</strain>
        <plasmid evidence="4">unnamed2</plasmid>
    </source>
</reference>
<dbReference type="PANTHER" id="PTHR43401">
    <property type="entry name" value="L-THREONINE 3-DEHYDROGENASE"/>
    <property type="match status" value="1"/>
</dbReference>
<dbReference type="Gene3D" id="3.90.180.10">
    <property type="entry name" value="Medium-chain alcohol dehydrogenases, catalytic domain"/>
    <property type="match status" value="1"/>
</dbReference>
<dbReference type="Pfam" id="PF08240">
    <property type="entry name" value="ADH_N"/>
    <property type="match status" value="1"/>
</dbReference>
<name>A0A5P9P9P1_9EURY</name>
<evidence type="ECO:0000313" key="4">
    <source>
        <dbReference type="EMBL" id="QFU84855.1"/>
    </source>
</evidence>
<dbReference type="Pfam" id="PF00107">
    <property type="entry name" value="ADH_zinc_N"/>
    <property type="match status" value="1"/>
</dbReference>
<feature type="domain" description="Alcohol dehydrogenase-like N-terminal" evidence="3">
    <location>
        <begin position="24"/>
        <end position="140"/>
    </location>
</feature>
<geneLocation type="plasmid" evidence="4 5">
    <name>unnamed2</name>
</geneLocation>
<dbReference type="InterPro" id="IPR050129">
    <property type="entry name" value="Zn_alcohol_dh"/>
</dbReference>
<dbReference type="GO" id="GO:0030554">
    <property type="term" value="F:adenyl nucleotide binding"/>
    <property type="evidence" value="ECO:0007669"/>
    <property type="project" value="UniProtKB-ARBA"/>
</dbReference>
<keyword evidence="5" id="KW-1185">Reference proteome</keyword>
<dbReference type="OrthoDB" id="73567at2157"/>
<dbReference type="GO" id="GO:0043168">
    <property type="term" value="F:anion binding"/>
    <property type="evidence" value="ECO:0007669"/>
    <property type="project" value="UniProtKB-ARBA"/>
</dbReference>
<dbReference type="InterPro" id="IPR011032">
    <property type="entry name" value="GroES-like_sf"/>
</dbReference>
<dbReference type="EMBL" id="CP045490">
    <property type="protein sequence ID" value="QFU84855.1"/>
    <property type="molecule type" value="Genomic_DNA"/>
</dbReference>
<dbReference type="InterPro" id="IPR013154">
    <property type="entry name" value="ADH-like_N"/>
</dbReference>
<dbReference type="PANTHER" id="PTHR43401:SF2">
    <property type="entry name" value="L-THREONINE 3-DEHYDROGENASE"/>
    <property type="match status" value="1"/>
</dbReference>